<organism evidence="2 3">
    <name type="scientific">Achromobacter aloeverae</name>
    <dbReference type="NCBI Taxonomy" id="1750518"/>
    <lineage>
        <taxon>Bacteria</taxon>
        <taxon>Pseudomonadati</taxon>
        <taxon>Pseudomonadota</taxon>
        <taxon>Betaproteobacteria</taxon>
        <taxon>Burkholderiales</taxon>
        <taxon>Alcaligenaceae</taxon>
        <taxon>Achromobacter</taxon>
    </lineage>
</organism>
<evidence type="ECO:0000259" key="1">
    <source>
        <dbReference type="Pfam" id="PF13628"/>
    </source>
</evidence>
<feature type="domain" description="DUF4142" evidence="1">
    <location>
        <begin position="64"/>
        <end position="199"/>
    </location>
</feature>
<dbReference type="PANTHER" id="PTHR38593">
    <property type="entry name" value="BLR2558 PROTEIN"/>
    <property type="match status" value="1"/>
</dbReference>
<name>A0A4Q1HCK4_9BURK</name>
<dbReference type="Proteomes" id="UP000290849">
    <property type="component" value="Unassembled WGS sequence"/>
</dbReference>
<evidence type="ECO:0000313" key="2">
    <source>
        <dbReference type="EMBL" id="RXN83324.1"/>
    </source>
</evidence>
<dbReference type="PANTHER" id="PTHR38593:SF1">
    <property type="entry name" value="BLR2558 PROTEIN"/>
    <property type="match status" value="1"/>
</dbReference>
<dbReference type="Pfam" id="PF13628">
    <property type="entry name" value="DUF4142"/>
    <property type="match status" value="1"/>
</dbReference>
<proteinExistence type="predicted"/>
<comment type="caution">
    <text evidence="2">The sequence shown here is derived from an EMBL/GenBank/DDBJ whole genome shotgun (WGS) entry which is preliminary data.</text>
</comment>
<keyword evidence="3" id="KW-1185">Reference proteome</keyword>
<dbReference type="AlphaFoldDB" id="A0A4Q1HCK4"/>
<accession>A0A4Q1HCK4</accession>
<sequence>MHGTSLARPRATPMGNVPRRYAMRITPAGLILLACYLLAPAPSPALAQLPPGSAKPQHTQLDKDDQGFLENAMRSGLFEIQAAKMAPQKSRSPDIKAYADKMIQDHAAINAALTRLAVTKGYDLPSEPSIEQKFELKTLDVSDTSFDSKYIQRMGATANHDAVNLFDQATKRSKDQDVKDFATETLPKLEAHLSEGRALEARVMRAPAGRPDTPR</sequence>
<dbReference type="EMBL" id="PYAL01000010">
    <property type="protein sequence ID" value="RXN83324.1"/>
    <property type="molecule type" value="Genomic_DNA"/>
</dbReference>
<dbReference type="Gene3D" id="1.20.1260.10">
    <property type="match status" value="1"/>
</dbReference>
<protein>
    <submittedName>
        <fullName evidence="2">DUF305 domain-containing protein</fullName>
    </submittedName>
</protein>
<gene>
    <name evidence="2" type="ORF">C7R54_27995</name>
</gene>
<reference evidence="2 3" key="1">
    <citation type="journal article" date="2017" name="Int. J. Syst. Evol. Microbiol.">
        <title>Achromobacter aloeverae sp. nov., isolated from the root of Aloe vera (L.) Burm.f.</title>
        <authorList>
            <person name="Kuncharoen N."/>
            <person name="Muramatsu Y."/>
            <person name="Shibata C."/>
            <person name="Kamakura Y."/>
            <person name="Nakagawa Y."/>
            <person name="Tanasupawat S."/>
        </authorList>
    </citation>
    <scope>NUCLEOTIDE SEQUENCE [LARGE SCALE GENOMIC DNA]</scope>
    <source>
        <strain evidence="2 3">AVA-1</strain>
    </source>
</reference>
<evidence type="ECO:0000313" key="3">
    <source>
        <dbReference type="Proteomes" id="UP000290849"/>
    </source>
</evidence>
<dbReference type="InterPro" id="IPR012347">
    <property type="entry name" value="Ferritin-like"/>
</dbReference>
<dbReference type="InterPro" id="IPR025419">
    <property type="entry name" value="DUF4142"/>
</dbReference>